<dbReference type="EMBL" id="BAABGJ010000001">
    <property type="protein sequence ID" value="GAA4328607.1"/>
    <property type="molecule type" value="Genomic_DNA"/>
</dbReference>
<organism evidence="6 7">
    <name type="scientific">Variovorax defluvii</name>
    <dbReference type="NCBI Taxonomy" id="913761"/>
    <lineage>
        <taxon>Bacteria</taxon>
        <taxon>Pseudomonadati</taxon>
        <taxon>Pseudomonadota</taxon>
        <taxon>Betaproteobacteria</taxon>
        <taxon>Burkholderiales</taxon>
        <taxon>Comamonadaceae</taxon>
        <taxon>Variovorax</taxon>
    </lineage>
</organism>
<keyword evidence="4" id="KW-0690">Ribosome biogenesis</keyword>
<dbReference type="PANTHER" id="PTHR38099">
    <property type="entry name" value="LARGE RIBOSOMAL RNA SUBUNIT ACCUMULATION PROTEIN YCED"/>
    <property type="match status" value="1"/>
</dbReference>
<protein>
    <recommendedName>
        <fullName evidence="3">Large ribosomal RNA subunit accumulation protein YceD</fullName>
    </recommendedName>
    <alternativeName>
        <fullName evidence="5">23S rRNA accumulation protein YceD</fullName>
    </alternativeName>
</protein>
<evidence type="ECO:0000256" key="4">
    <source>
        <dbReference type="ARBA" id="ARBA00022517"/>
    </source>
</evidence>
<evidence type="ECO:0000313" key="7">
    <source>
        <dbReference type="Proteomes" id="UP001500975"/>
    </source>
</evidence>
<comment type="similarity">
    <text evidence="2">Belongs to the DUF177 domain family.</text>
</comment>
<evidence type="ECO:0000313" key="6">
    <source>
        <dbReference type="EMBL" id="GAA4328607.1"/>
    </source>
</evidence>
<proteinExistence type="inferred from homology"/>
<evidence type="ECO:0000256" key="5">
    <source>
        <dbReference type="ARBA" id="ARBA00031841"/>
    </source>
</evidence>
<name>A0ABP8GRI8_9BURK</name>
<dbReference type="Pfam" id="PF02620">
    <property type="entry name" value="YceD"/>
    <property type="match status" value="1"/>
</dbReference>
<evidence type="ECO:0000256" key="3">
    <source>
        <dbReference type="ARBA" id="ARBA00015716"/>
    </source>
</evidence>
<dbReference type="InterPro" id="IPR003772">
    <property type="entry name" value="YceD"/>
</dbReference>
<comment type="caution">
    <text evidence="6">The sequence shown here is derived from an EMBL/GenBank/DDBJ whole genome shotgun (WGS) entry which is preliminary data.</text>
</comment>
<evidence type="ECO:0000256" key="2">
    <source>
        <dbReference type="ARBA" id="ARBA00010740"/>
    </source>
</evidence>
<evidence type="ECO:0000256" key="1">
    <source>
        <dbReference type="ARBA" id="ARBA00002868"/>
    </source>
</evidence>
<gene>
    <name evidence="6" type="ORF">GCM10023165_01000</name>
</gene>
<dbReference type="PANTHER" id="PTHR38099:SF1">
    <property type="entry name" value="LARGE RIBOSOMAL RNA SUBUNIT ACCUMULATION PROTEIN YCED"/>
    <property type="match status" value="1"/>
</dbReference>
<dbReference type="Proteomes" id="UP001500975">
    <property type="component" value="Unassembled WGS sequence"/>
</dbReference>
<sequence length="182" mass="19730">MTREFTAGRLDVRRLAEAAATLSGEDALSTYARLSAELAAPAGDARVRFKATGASRDDPAGHPVPWLHLTAGATLTLVCQRCLLPVDVPLQVDRWFRFVADEDTAAAEDEEAEEDVLVATRDFDLHALIEDELLMEIPVTPRHGNCPQPVQLSAVDPDFEAAEAARPNPFAALEKLRSDKSG</sequence>
<keyword evidence="7" id="KW-1185">Reference proteome</keyword>
<dbReference type="InterPro" id="IPR039255">
    <property type="entry name" value="YceD_bac"/>
</dbReference>
<accession>A0ABP8GRI8</accession>
<dbReference type="RefSeq" id="WP_345535391.1">
    <property type="nucleotide sequence ID" value="NZ_BAABGJ010000001.1"/>
</dbReference>
<reference evidence="7" key="1">
    <citation type="journal article" date="2019" name="Int. J. Syst. Evol. Microbiol.">
        <title>The Global Catalogue of Microorganisms (GCM) 10K type strain sequencing project: providing services to taxonomists for standard genome sequencing and annotation.</title>
        <authorList>
            <consortium name="The Broad Institute Genomics Platform"/>
            <consortium name="The Broad Institute Genome Sequencing Center for Infectious Disease"/>
            <person name="Wu L."/>
            <person name="Ma J."/>
        </authorList>
    </citation>
    <scope>NUCLEOTIDE SEQUENCE [LARGE SCALE GENOMIC DNA]</scope>
    <source>
        <strain evidence="7">JCM 17804</strain>
    </source>
</reference>
<comment type="function">
    <text evidence="1">Plays a role in synthesis, processing and/or stability of 23S rRNA.</text>
</comment>